<evidence type="ECO:0000313" key="12">
    <source>
        <dbReference type="Proteomes" id="UP000030993"/>
    </source>
</evidence>
<dbReference type="Pfam" id="PF08019">
    <property type="entry name" value="EptA_B_N"/>
    <property type="match status" value="1"/>
</dbReference>
<evidence type="ECO:0000256" key="7">
    <source>
        <dbReference type="ARBA" id="ARBA00023136"/>
    </source>
</evidence>
<gene>
    <name evidence="11" type="ORF">NZ47_06680</name>
</gene>
<dbReference type="InterPro" id="IPR017850">
    <property type="entry name" value="Alkaline_phosphatase_core_sf"/>
</dbReference>
<sequence length="572" mass="64872">MEKNSFSNKAADFLQKTADLVREDFGWLMLFWLLSCSTQVIKWGMMGKTDLVMSMAFTGLLMALFATFITKWIFVPKASKIIRYILVVLLFAAFIIESFVLYQYGALTGVGTINSLFETNPEESAEFLNTFVGVQGGLLAVVIVAVMYCLVKYKPWHKLETDAISQKVIAGIVVVVSSSYAIYMCFAYPGIMFGGDNLTPLTRLMGATSTAWKNHVAYQELQAKLDVDIHLTKNDGHITNIVFILGESTNRNHMHLYGYQMENTPNLDELYKKGEIVFFKDVVSAHSTTVASLSKIFTFCDHESDKPWYDYNNLIDIMNAAGYKTHWLSNQESSGIWGNVAQIYAAHSDVSHYTQIRDSKEDEGRVDGELFPLVDNAIAGIGDSKKNFFVVHLMGAHLAYYNRYPFEFAKFNETSITLPGFNDEQKQVIAQYDNALFYNDYIVSGIIDKFRETNSDTIVIYLPDHGEAVYDEGGVNGHIEENPSRHMIEVPLIMWASEKFKQNHPEKWALIQEAIQNPYMTDDMIHTVLDIADIHTADFDPTKSIISRSFNKLRPRIFDDKDYDREILGAGK</sequence>
<feature type="transmembrane region" description="Helical" evidence="8">
    <location>
        <begin position="81"/>
        <end position="107"/>
    </location>
</feature>
<dbReference type="InterPro" id="IPR040423">
    <property type="entry name" value="PEA_transferase"/>
</dbReference>
<organism evidence="11 12">
    <name type="scientific">Anaerovibrio lipolyticus</name>
    <dbReference type="NCBI Taxonomy" id="82374"/>
    <lineage>
        <taxon>Bacteria</taxon>
        <taxon>Bacillati</taxon>
        <taxon>Bacillota</taxon>
        <taxon>Negativicutes</taxon>
        <taxon>Selenomonadales</taxon>
        <taxon>Selenomonadaceae</taxon>
        <taxon>Anaerovibrio</taxon>
    </lineage>
</organism>
<dbReference type="EMBL" id="JSCE01000135">
    <property type="protein sequence ID" value="KHM52108.1"/>
    <property type="molecule type" value="Genomic_DNA"/>
</dbReference>
<dbReference type="PANTHER" id="PTHR30443">
    <property type="entry name" value="INNER MEMBRANE PROTEIN"/>
    <property type="match status" value="1"/>
</dbReference>
<dbReference type="AlphaFoldDB" id="A0A0B2JZF2"/>
<feature type="transmembrane region" description="Helical" evidence="8">
    <location>
        <begin position="168"/>
        <end position="191"/>
    </location>
</feature>
<keyword evidence="6 8" id="KW-1133">Transmembrane helix</keyword>
<dbReference type="GO" id="GO:0009244">
    <property type="term" value="P:lipopolysaccharide core region biosynthetic process"/>
    <property type="evidence" value="ECO:0007669"/>
    <property type="project" value="TreeGrafter"/>
</dbReference>
<dbReference type="SUPFAM" id="SSF53649">
    <property type="entry name" value="Alkaline phosphatase-like"/>
    <property type="match status" value="1"/>
</dbReference>
<dbReference type="InterPro" id="IPR058130">
    <property type="entry name" value="PEA_transf_C"/>
</dbReference>
<comment type="subcellular location">
    <subcellularLocation>
        <location evidence="1">Cell inner membrane</location>
        <topology evidence="1">Multi-pass membrane protein</topology>
    </subcellularLocation>
</comment>
<dbReference type="Gene3D" id="3.40.720.10">
    <property type="entry name" value="Alkaline Phosphatase, subunit A"/>
    <property type="match status" value="1"/>
</dbReference>
<feature type="transmembrane region" description="Helical" evidence="8">
    <location>
        <begin position="127"/>
        <end position="148"/>
    </location>
</feature>
<name>A0A0B2JZF2_9FIRM</name>
<dbReference type="PANTHER" id="PTHR30443:SF2">
    <property type="entry name" value="PHOSPHOETHANOLAMINE TRANSFERASE EPTC"/>
    <property type="match status" value="1"/>
</dbReference>
<evidence type="ECO:0000256" key="6">
    <source>
        <dbReference type="ARBA" id="ARBA00022989"/>
    </source>
</evidence>
<keyword evidence="5 8" id="KW-0812">Transmembrane</keyword>
<dbReference type="RefSeq" id="WP_039208115.1">
    <property type="nucleotide sequence ID" value="NZ_JSCE01000135.1"/>
</dbReference>
<protein>
    <submittedName>
        <fullName evidence="11">Membrane protein</fullName>
    </submittedName>
</protein>
<evidence type="ECO:0000256" key="2">
    <source>
        <dbReference type="ARBA" id="ARBA00022475"/>
    </source>
</evidence>
<keyword evidence="4" id="KW-0808">Transferase</keyword>
<reference evidence="11 12" key="1">
    <citation type="journal article" date="2013" name="PLoS ONE">
        <title>Identification and characterization of three novel lipases belonging to families II and V from Anaerovibrio lipolyticus 5ST.</title>
        <authorList>
            <person name="Prive F."/>
            <person name="Kaderbhai N.N."/>
            <person name="Girdwood S."/>
            <person name="Worgan H.J."/>
            <person name="Pinloche E."/>
            <person name="Scollan N.D."/>
            <person name="Huws S.A."/>
            <person name="Newbold C.J."/>
        </authorList>
    </citation>
    <scope>NUCLEOTIDE SEQUENCE [LARGE SCALE GENOMIC DNA]</scope>
    <source>
        <strain evidence="11 12">5S</strain>
    </source>
</reference>
<feature type="transmembrane region" description="Helical" evidence="8">
    <location>
        <begin position="51"/>
        <end position="74"/>
    </location>
</feature>
<dbReference type="Proteomes" id="UP000030993">
    <property type="component" value="Unassembled WGS sequence"/>
</dbReference>
<evidence type="ECO:0000256" key="1">
    <source>
        <dbReference type="ARBA" id="ARBA00004429"/>
    </source>
</evidence>
<dbReference type="GO" id="GO:0005886">
    <property type="term" value="C:plasma membrane"/>
    <property type="evidence" value="ECO:0007669"/>
    <property type="project" value="UniProtKB-SubCell"/>
</dbReference>
<feature type="domain" description="Phosphoethanolamine transferase N-terminal" evidence="10">
    <location>
        <begin position="68"/>
        <end position="181"/>
    </location>
</feature>
<evidence type="ECO:0000259" key="10">
    <source>
        <dbReference type="Pfam" id="PF08019"/>
    </source>
</evidence>
<keyword evidence="7 8" id="KW-0472">Membrane</keyword>
<comment type="caution">
    <text evidence="11">The sequence shown here is derived from an EMBL/GenBank/DDBJ whole genome shotgun (WGS) entry which is preliminary data.</text>
</comment>
<evidence type="ECO:0000256" key="3">
    <source>
        <dbReference type="ARBA" id="ARBA00022519"/>
    </source>
</evidence>
<feature type="transmembrane region" description="Helical" evidence="8">
    <location>
        <begin position="25"/>
        <end position="45"/>
    </location>
</feature>
<dbReference type="InterPro" id="IPR000917">
    <property type="entry name" value="Sulfatase_N"/>
</dbReference>
<feature type="domain" description="Sulfatase N-terminal" evidence="9">
    <location>
        <begin position="240"/>
        <end position="534"/>
    </location>
</feature>
<dbReference type="eggNOG" id="COG2194">
    <property type="taxonomic scope" value="Bacteria"/>
</dbReference>
<keyword evidence="12" id="KW-1185">Reference proteome</keyword>
<dbReference type="Pfam" id="PF00884">
    <property type="entry name" value="Sulfatase"/>
    <property type="match status" value="1"/>
</dbReference>
<evidence type="ECO:0000256" key="4">
    <source>
        <dbReference type="ARBA" id="ARBA00022679"/>
    </source>
</evidence>
<evidence type="ECO:0000313" key="11">
    <source>
        <dbReference type="EMBL" id="KHM52108.1"/>
    </source>
</evidence>
<keyword evidence="3" id="KW-0997">Cell inner membrane</keyword>
<accession>A0A0B2JZF2</accession>
<dbReference type="GO" id="GO:0016776">
    <property type="term" value="F:phosphotransferase activity, phosphate group as acceptor"/>
    <property type="evidence" value="ECO:0007669"/>
    <property type="project" value="TreeGrafter"/>
</dbReference>
<evidence type="ECO:0000259" key="9">
    <source>
        <dbReference type="Pfam" id="PF00884"/>
    </source>
</evidence>
<keyword evidence="2" id="KW-1003">Cell membrane</keyword>
<dbReference type="InterPro" id="IPR012549">
    <property type="entry name" value="EptA-like_N"/>
</dbReference>
<evidence type="ECO:0000256" key="8">
    <source>
        <dbReference type="SAM" id="Phobius"/>
    </source>
</evidence>
<evidence type="ECO:0000256" key="5">
    <source>
        <dbReference type="ARBA" id="ARBA00022692"/>
    </source>
</evidence>
<proteinExistence type="predicted"/>
<dbReference type="STRING" id="82374.NZ47_06680"/>
<dbReference type="CDD" id="cd16017">
    <property type="entry name" value="LptA"/>
    <property type="match status" value="1"/>
</dbReference>